<evidence type="ECO:0000259" key="1">
    <source>
        <dbReference type="Pfam" id="PF13847"/>
    </source>
</evidence>
<organism evidence="2 3">
    <name type="scientific">Emticicia aquatica</name>
    <dbReference type="NCBI Taxonomy" id="1681835"/>
    <lineage>
        <taxon>Bacteria</taxon>
        <taxon>Pseudomonadati</taxon>
        <taxon>Bacteroidota</taxon>
        <taxon>Cytophagia</taxon>
        <taxon>Cytophagales</taxon>
        <taxon>Leadbetterellaceae</taxon>
        <taxon>Emticicia</taxon>
    </lineage>
</organism>
<gene>
    <name evidence="2" type="ORF">EMA8858_01027</name>
</gene>
<evidence type="ECO:0000313" key="3">
    <source>
        <dbReference type="Proteomes" id="UP000837932"/>
    </source>
</evidence>
<comment type="caution">
    <text evidence="2">The sequence shown here is derived from an EMBL/GenBank/DDBJ whole genome shotgun (WGS) entry which is preliminary data.</text>
</comment>
<evidence type="ECO:0000313" key="2">
    <source>
        <dbReference type="EMBL" id="CAH0994914.1"/>
    </source>
</evidence>
<keyword evidence="3" id="KW-1185">Reference proteome</keyword>
<accession>A0ABN8EPS8</accession>
<dbReference type="Pfam" id="PF13847">
    <property type="entry name" value="Methyltransf_31"/>
    <property type="match status" value="1"/>
</dbReference>
<proteinExistence type="predicted"/>
<name>A0ABN8EPS8_9BACT</name>
<reference evidence="2" key="1">
    <citation type="submission" date="2021-12" db="EMBL/GenBank/DDBJ databases">
        <authorList>
            <person name="Rodrigo-Torres L."/>
            <person name="Arahal R. D."/>
            <person name="Lucena T."/>
        </authorList>
    </citation>
    <scope>NUCLEOTIDE SEQUENCE</scope>
    <source>
        <strain evidence="2">CECT 8858</strain>
    </source>
</reference>
<dbReference type="Gene3D" id="3.40.50.150">
    <property type="entry name" value="Vaccinia Virus protein VP39"/>
    <property type="match status" value="1"/>
</dbReference>
<dbReference type="PANTHER" id="PTHR43464">
    <property type="entry name" value="METHYLTRANSFERASE"/>
    <property type="match status" value="1"/>
</dbReference>
<dbReference type="InterPro" id="IPR025714">
    <property type="entry name" value="Methyltranfer_dom"/>
</dbReference>
<protein>
    <recommendedName>
        <fullName evidence="1">Methyltransferase domain-containing protein</fullName>
    </recommendedName>
</protein>
<feature type="domain" description="Methyltransferase" evidence="1">
    <location>
        <begin position="41"/>
        <end position="141"/>
    </location>
</feature>
<dbReference type="Proteomes" id="UP000837932">
    <property type="component" value="Unassembled WGS sequence"/>
</dbReference>
<dbReference type="CDD" id="cd02440">
    <property type="entry name" value="AdoMet_MTases"/>
    <property type="match status" value="1"/>
</dbReference>
<dbReference type="RefSeq" id="WP_238805109.1">
    <property type="nucleotide sequence ID" value="NZ_CAKLPY010000001.1"/>
</dbReference>
<dbReference type="EMBL" id="CAKLPY010000001">
    <property type="protein sequence ID" value="CAH0994914.1"/>
    <property type="molecule type" value="Genomic_DNA"/>
</dbReference>
<dbReference type="SUPFAM" id="SSF53335">
    <property type="entry name" value="S-adenosyl-L-methionine-dependent methyltransferases"/>
    <property type="match status" value="1"/>
</dbReference>
<dbReference type="InterPro" id="IPR029063">
    <property type="entry name" value="SAM-dependent_MTases_sf"/>
</dbReference>
<sequence>MLINYEEYRMMYEAEEKLWWYKILHEKVLTEIQKKFGEDTQISVLDAGCGTGGLMSFLIKNGYHNIQGFDYSEDAVKFCKERNLNVQQIDITDFDSVFENETFDVIINDDVVYQFENSTIETIFLTFESLLKLDGILISNNNAFNVFFGTHDIAVGGKQRFSLSDFKEIFKPLSLKIVYYSYWSWMLSPLILLVRLLQRFQLKFKLIDLAKIKSDVVVPNPIVNQFFYKLVKVEERILNKGFFGSSLFMVMQKNKSIKLPFKVLQ</sequence>